<sequence length="84" mass="9684">MTTPIAIHQGRAVRWQQEADRLGHYLKLYQGTAHHAWVKQAKQEAERRARFHRSQCTGPKRHALLSCNTTTYTSHECQGGQDDK</sequence>
<protein>
    <submittedName>
        <fullName evidence="1">Uncharacterized protein</fullName>
    </submittedName>
</protein>
<accession>A0ABP9ELB3</accession>
<evidence type="ECO:0000313" key="2">
    <source>
        <dbReference type="Proteomes" id="UP001499988"/>
    </source>
</evidence>
<name>A0ABP9ELB3_9GAMM</name>
<comment type="caution">
    <text evidence="1">The sequence shown here is derived from an EMBL/GenBank/DDBJ whole genome shotgun (WGS) entry which is preliminary data.</text>
</comment>
<keyword evidence="2" id="KW-1185">Reference proteome</keyword>
<dbReference type="RefSeq" id="WP_345334511.1">
    <property type="nucleotide sequence ID" value="NZ_BAABJZ010000016.1"/>
</dbReference>
<organism evidence="1 2">
    <name type="scientific">Ferrimonas pelagia</name>
    <dbReference type="NCBI Taxonomy" id="1177826"/>
    <lineage>
        <taxon>Bacteria</taxon>
        <taxon>Pseudomonadati</taxon>
        <taxon>Pseudomonadota</taxon>
        <taxon>Gammaproteobacteria</taxon>
        <taxon>Alteromonadales</taxon>
        <taxon>Ferrimonadaceae</taxon>
        <taxon>Ferrimonas</taxon>
    </lineage>
</organism>
<reference evidence="2" key="1">
    <citation type="journal article" date="2019" name="Int. J. Syst. Evol. Microbiol.">
        <title>The Global Catalogue of Microorganisms (GCM) 10K type strain sequencing project: providing services to taxonomists for standard genome sequencing and annotation.</title>
        <authorList>
            <consortium name="The Broad Institute Genomics Platform"/>
            <consortium name="The Broad Institute Genome Sequencing Center for Infectious Disease"/>
            <person name="Wu L."/>
            <person name="Ma J."/>
        </authorList>
    </citation>
    <scope>NUCLEOTIDE SEQUENCE [LARGE SCALE GENOMIC DNA]</scope>
    <source>
        <strain evidence="2">JCM 18401</strain>
    </source>
</reference>
<dbReference type="EMBL" id="BAABJZ010000016">
    <property type="protein sequence ID" value="GAA4880051.1"/>
    <property type="molecule type" value="Genomic_DNA"/>
</dbReference>
<evidence type="ECO:0000313" key="1">
    <source>
        <dbReference type="EMBL" id="GAA4880051.1"/>
    </source>
</evidence>
<proteinExistence type="predicted"/>
<dbReference type="Proteomes" id="UP001499988">
    <property type="component" value="Unassembled WGS sequence"/>
</dbReference>
<gene>
    <name evidence="1" type="ORF">GCM10023333_12710</name>
</gene>